<feature type="disulfide bond" evidence="13">
    <location>
        <begin position="177"/>
        <end position="192"/>
    </location>
</feature>
<feature type="binding site" evidence="11">
    <location>
        <position position="481"/>
    </location>
    <ligand>
        <name>hydrogencarbonate</name>
        <dbReference type="ChEBI" id="CHEBI:17544"/>
        <label>1</label>
    </ligand>
</feature>
<evidence type="ECO:0000313" key="16">
    <source>
        <dbReference type="EMBL" id="TFK03918.1"/>
    </source>
</evidence>
<evidence type="ECO:0000256" key="9">
    <source>
        <dbReference type="ARBA" id="ARBA00023157"/>
    </source>
</evidence>
<organism evidence="16 17">
    <name type="scientific">Platysternon megacephalum</name>
    <name type="common">big-headed turtle</name>
    <dbReference type="NCBI Taxonomy" id="55544"/>
    <lineage>
        <taxon>Eukaryota</taxon>
        <taxon>Metazoa</taxon>
        <taxon>Chordata</taxon>
        <taxon>Craniata</taxon>
        <taxon>Vertebrata</taxon>
        <taxon>Euteleostomi</taxon>
        <taxon>Archelosauria</taxon>
        <taxon>Testudinata</taxon>
        <taxon>Testudines</taxon>
        <taxon>Cryptodira</taxon>
        <taxon>Durocryptodira</taxon>
        <taxon>Testudinoidea</taxon>
        <taxon>Platysternidae</taxon>
        <taxon>Platysternon</taxon>
    </lineage>
</organism>
<dbReference type="FunFam" id="3.40.190.10:FF:000095">
    <property type="entry name" value="Lactotransferrin"/>
    <property type="match status" value="2"/>
</dbReference>
<protein>
    <submittedName>
        <fullName evidence="16">Apelin receptor A-like</fullName>
    </submittedName>
</protein>
<keyword evidence="14" id="KW-0732">Signal</keyword>
<feature type="binding site" evidence="11">
    <location>
        <position position="140"/>
    </location>
    <ligand>
        <name>hydrogencarbonate</name>
        <dbReference type="ChEBI" id="CHEBI:17544"/>
        <label>1</label>
    </ligand>
</feature>
<dbReference type="GO" id="GO:0055037">
    <property type="term" value="C:recycling endosome"/>
    <property type="evidence" value="ECO:0007669"/>
    <property type="project" value="TreeGrafter"/>
</dbReference>
<feature type="disulfide bond" evidence="13">
    <location>
        <begin position="30"/>
        <end position="64"/>
    </location>
</feature>
<evidence type="ECO:0000256" key="8">
    <source>
        <dbReference type="ARBA" id="ARBA00023065"/>
    </source>
</evidence>
<dbReference type="OrthoDB" id="9981115at2759"/>
<feature type="binding site" evidence="12">
    <location>
        <position position="79"/>
    </location>
    <ligand>
        <name>Fe(3+)</name>
        <dbReference type="ChEBI" id="CHEBI:29034"/>
        <label>1</label>
    </ligand>
</feature>
<keyword evidence="17" id="KW-1185">Reference proteome</keyword>
<feature type="binding site" evidence="11">
    <location>
        <position position="480"/>
    </location>
    <ligand>
        <name>hydrogencarbonate</name>
        <dbReference type="ChEBI" id="CHEBI:17544"/>
        <label>2</label>
    </ligand>
</feature>
<feature type="binding site" evidence="12">
    <location>
        <position position="612"/>
    </location>
    <ligand>
        <name>Fe(3+)</name>
        <dbReference type="ChEBI" id="CHEBI:29034"/>
        <label>1</label>
    </ligand>
</feature>
<dbReference type="PROSITE" id="PS00206">
    <property type="entry name" value="TRANSFERRIN_LIKE_2"/>
    <property type="match status" value="2"/>
</dbReference>
<dbReference type="Proteomes" id="UP000297703">
    <property type="component" value="Unassembled WGS sequence"/>
</dbReference>
<evidence type="ECO:0000259" key="15">
    <source>
        <dbReference type="PROSITE" id="PS51408"/>
    </source>
</evidence>
<feature type="binding site" evidence="11">
    <location>
        <position position="478"/>
    </location>
    <ligand>
        <name>hydrogencarbonate</name>
        <dbReference type="ChEBI" id="CHEBI:17544"/>
        <label>1</label>
    </ligand>
</feature>
<proteinExistence type="inferred from homology"/>
<keyword evidence="9 13" id="KW-1015">Disulfide bond</keyword>
<dbReference type="InterPro" id="IPR016357">
    <property type="entry name" value="Transferrin"/>
</dbReference>
<feature type="binding site" evidence="12">
    <location>
        <position position="411"/>
    </location>
    <ligand>
        <name>Fe(3+)</name>
        <dbReference type="ChEBI" id="CHEBI:29034"/>
        <label>1</label>
    </ligand>
</feature>
<feature type="binding site" evidence="11">
    <location>
        <position position="143"/>
    </location>
    <ligand>
        <name>hydrogencarbonate</name>
        <dbReference type="ChEBI" id="CHEBI:17544"/>
        <label>1</label>
    </ligand>
</feature>
<feature type="domain" description="Transferrin-like" evidence="15">
    <location>
        <begin position="361"/>
        <end position="690"/>
    </location>
</feature>
<dbReference type="InterPro" id="IPR018195">
    <property type="entry name" value="Transferrin_Fe_BS"/>
</dbReference>
<keyword evidence="3 10" id="KW-0410">Iron transport</keyword>
<feature type="disulfide bond" evidence="13">
    <location>
        <begin position="374"/>
        <end position="387"/>
    </location>
</feature>
<feature type="binding site" evidence="11">
    <location>
        <position position="474"/>
    </location>
    <ligand>
        <name>hydrogencarbonate</name>
        <dbReference type="ChEBI" id="CHEBI:17544"/>
        <label>1</label>
    </ligand>
</feature>
<keyword evidence="5 10" id="KW-0479">Metal-binding</keyword>
<evidence type="ECO:0000256" key="10">
    <source>
        <dbReference type="PIRNR" id="PIRNR002549"/>
    </source>
</evidence>
<dbReference type="SUPFAM" id="SSF53850">
    <property type="entry name" value="Periplasmic binding protein-like II"/>
    <property type="match status" value="2"/>
</dbReference>
<dbReference type="PRINTS" id="PR00422">
    <property type="entry name" value="TRANSFERRIN"/>
</dbReference>
<dbReference type="PANTHER" id="PTHR11485:SF31">
    <property type="entry name" value="SEROTRANSFERRIN"/>
    <property type="match status" value="1"/>
</dbReference>
<feature type="signal peptide" evidence="14">
    <location>
        <begin position="1"/>
        <end position="19"/>
    </location>
</feature>
<feature type="binding site" evidence="11">
    <location>
        <position position="142"/>
    </location>
    <ligand>
        <name>hydrogencarbonate</name>
        <dbReference type="ChEBI" id="CHEBI:17544"/>
        <label>1</label>
    </ligand>
</feature>
<evidence type="ECO:0000256" key="7">
    <source>
        <dbReference type="ARBA" id="ARBA00023004"/>
    </source>
</evidence>
<gene>
    <name evidence="16" type="ORF">DR999_PMT13588</name>
</gene>
<dbReference type="STRING" id="55544.A0A4D9E6N5"/>
<dbReference type="EMBL" id="QXTE01000149">
    <property type="protein sequence ID" value="TFK03918.1"/>
    <property type="molecule type" value="Genomic_DNA"/>
</dbReference>
<feature type="disulfide bond" evidence="13">
    <location>
        <begin position="506"/>
        <end position="520"/>
    </location>
</feature>
<dbReference type="GO" id="GO:0019731">
    <property type="term" value="P:antibacterial humoral response"/>
    <property type="evidence" value="ECO:0007669"/>
    <property type="project" value="TreeGrafter"/>
</dbReference>
<feature type="disulfide bond" evidence="13">
    <location>
        <begin position="364"/>
        <end position="396"/>
    </location>
</feature>
<evidence type="ECO:0000256" key="3">
    <source>
        <dbReference type="ARBA" id="ARBA00022496"/>
    </source>
</evidence>
<feature type="binding site" evidence="12">
    <location>
        <position position="448"/>
    </location>
    <ligand>
        <name>Fe(3+)</name>
        <dbReference type="ChEBI" id="CHEBI:29034"/>
        <label>1</label>
    </ligand>
</feature>
<sequence length="706" mass="77015">MKFALHAALSLGILVLCLADPPAQSPVRWCTISDAEQKKCVELKMKMSSTPSLDCVKKTTYSDCIKAIAENEADAISLDGGHIFEAHLAPYNLKPVVAEVHGTGKDSATSYYAVAVVKKGTGFTIRELKGKKSCHTGLDRSAGWVIPIGTLLYHQTLSWDRATPITHAVAQFFSASCVPGAPANEPNLCRLCPGAGAQKCSRTGPYSGYSGAFQCLKDGAGDVAFVKHTTVLENDPSGKDNFELLCEDGSRKPVDKYHECHWAKVAAHAVVARSVDGRADEIWSFLSQAEAKYGKNTKESFKLFSSPYGKDLLFKDSATNFIRVPRLMDAQFYLGYQYWAAIQSLRPVASLETPEAPLKKVKWCTISKDEKAKCDEWSAVSGGSLDCAVAETTQECIAKITKGDADAISLDGGYVYTAGTCGLVPIMGEYYGDDIKRCQNEGAPGETYYAVAVVKKSNPSITWKNLRDKKSCHTAVGRTAGWNVPMGLIHNETGSCNFDKFFSKGCAPGSPDTSPLCDLCAGSGSSLPPNYKCAANSNERYYGYSGAFRCLVEKGDVAFVKHTIVSENTNGHNIADWAKGLRSDQFELLCRDGNRARPDEYKKCHLALVPAHAVVTRPDRATAVRDMLINQQELYGSRGSQKDIFQMFKSETKDLLFKDLTTCLIQLSRGTTYEQYLGKDYFDSISSLNKCSPSELLQACSFSDLD</sequence>
<dbReference type="PIRSF" id="PIRSF002549">
    <property type="entry name" value="Transferrin"/>
    <property type="match status" value="1"/>
</dbReference>
<evidence type="ECO:0000256" key="11">
    <source>
        <dbReference type="PIRSR" id="PIRSR002549-2"/>
    </source>
</evidence>
<dbReference type="GO" id="GO:0005615">
    <property type="term" value="C:extracellular space"/>
    <property type="evidence" value="ECO:0007669"/>
    <property type="project" value="InterPro"/>
</dbReference>
<feature type="disulfide bond" evidence="13">
    <location>
        <begin position="40"/>
        <end position="55"/>
    </location>
</feature>
<dbReference type="Gene3D" id="3.40.190.10">
    <property type="entry name" value="Periplasmic binding protein-like II"/>
    <property type="match status" value="4"/>
</dbReference>
<name>A0A4D9E6N5_9SAUR</name>
<reference evidence="16 17" key="1">
    <citation type="submission" date="2019-04" db="EMBL/GenBank/DDBJ databases">
        <title>Draft genome of the big-headed turtle Platysternon megacephalum.</title>
        <authorList>
            <person name="Gong S."/>
        </authorList>
    </citation>
    <scope>NUCLEOTIDE SEQUENCE [LARGE SCALE GENOMIC DNA]</scope>
    <source>
        <strain evidence="16">DO16091913</strain>
        <tissue evidence="16">Muscle</tissue>
    </source>
</reference>
<feature type="binding site" evidence="12">
    <location>
        <position position="111"/>
    </location>
    <ligand>
        <name>Fe(3+)</name>
        <dbReference type="ChEBI" id="CHEBI:29034"/>
        <label>1</label>
    </ligand>
</feature>
<keyword evidence="8 10" id="KW-0406">Ion transport</keyword>
<dbReference type="PROSITE" id="PS00207">
    <property type="entry name" value="TRANSFERRIN_LIKE_3"/>
    <property type="match status" value="1"/>
</dbReference>
<dbReference type="InterPro" id="IPR001156">
    <property type="entry name" value="Transferrin-like_dom"/>
</dbReference>
<dbReference type="PROSITE" id="PS51408">
    <property type="entry name" value="TRANSFERRIN_LIKE_4"/>
    <property type="match status" value="2"/>
</dbReference>
<feature type="binding site" evidence="11">
    <location>
        <position position="136"/>
    </location>
    <ligand>
        <name>hydrogencarbonate</name>
        <dbReference type="ChEBI" id="CHEBI:17544"/>
        <label>1</label>
    </ligand>
</feature>
<dbReference type="SMART" id="SM00094">
    <property type="entry name" value="TR_FER"/>
    <property type="match status" value="2"/>
</dbReference>
<feature type="disulfide bond" evidence="13">
    <location>
        <begin position="496"/>
        <end position="691"/>
    </location>
</feature>
<evidence type="ECO:0000256" key="1">
    <source>
        <dbReference type="ARBA" id="ARBA00004613"/>
    </source>
</evidence>
<feature type="disulfide bond" evidence="13">
    <location>
        <begin position="590"/>
        <end position="604"/>
    </location>
</feature>
<reference evidence="16 17" key="2">
    <citation type="submission" date="2019-04" db="EMBL/GenBank/DDBJ databases">
        <title>The genome sequence of big-headed turtle.</title>
        <authorList>
            <person name="Gong S."/>
        </authorList>
    </citation>
    <scope>NUCLEOTIDE SEQUENCE [LARGE SCALE GENOMIC DNA]</scope>
    <source>
        <strain evidence="16">DO16091913</strain>
        <tissue evidence="16">Muscle</tissue>
    </source>
</reference>
<evidence type="ECO:0000256" key="13">
    <source>
        <dbReference type="PIRSR" id="PIRSR002549-4"/>
    </source>
</evidence>
<comment type="subcellular location">
    <subcellularLocation>
        <location evidence="1">Secreted</location>
    </subcellularLocation>
</comment>
<dbReference type="PANTHER" id="PTHR11485">
    <property type="entry name" value="TRANSFERRIN"/>
    <property type="match status" value="1"/>
</dbReference>
<feature type="domain" description="Transferrin-like" evidence="15">
    <location>
        <begin position="27"/>
        <end position="347"/>
    </location>
</feature>
<feature type="binding site" evidence="12">
    <location>
        <position position="209"/>
    </location>
    <ligand>
        <name>Fe(3+)</name>
        <dbReference type="ChEBI" id="CHEBI:29034"/>
        <label>1</label>
    </ligand>
</feature>
<keyword evidence="2 10" id="KW-0813">Transport</keyword>
<feature type="disulfide bond" evidence="13">
    <location>
        <begin position="517"/>
        <end position="533"/>
    </location>
</feature>
<keyword evidence="6" id="KW-0677">Repeat</keyword>
<evidence type="ECO:0000256" key="6">
    <source>
        <dbReference type="ARBA" id="ARBA00022737"/>
    </source>
</evidence>
<evidence type="ECO:0000313" key="17">
    <source>
        <dbReference type="Proteomes" id="UP000297703"/>
    </source>
</evidence>
<keyword evidence="4" id="KW-0964">Secreted</keyword>
<dbReference type="CDD" id="cd13617">
    <property type="entry name" value="PBP2_transferrin_C"/>
    <property type="match status" value="1"/>
</dbReference>
<dbReference type="GO" id="GO:0005769">
    <property type="term" value="C:early endosome"/>
    <property type="evidence" value="ECO:0007669"/>
    <property type="project" value="TreeGrafter"/>
</dbReference>
<dbReference type="AlphaFoldDB" id="A0A4D9E6N5"/>
<feature type="disulfide bond" evidence="13">
    <location>
        <begin position="246"/>
        <end position="260"/>
    </location>
</feature>
<feature type="chain" id="PRO_5020025364" evidence="14">
    <location>
        <begin position="20"/>
        <end position="706"/>
    </location>
</feature>
<feature type="disulfide bond" evidence="13">
    <location>
        <begin position="421"/>
        <end position="700"/>
    </location>
</feature>
<dbReference type="GO" id="GO:0005886">
    <property type="term" value="C:plasma membrane"/>
    <property type="evidence" value="ECO:0007669"/>
    <property type="project" value="TreeGrafter"/>
</dbReference>
<evidence type="ECO:0000256" key="5">
    <source>
        <dbReference type="ARBA" id="ARBA00022723"/>
    </source>
</evidence>
<dbReference type="GO" id="GO:0006826">
    <property type="term" value="P:iron ion transport"/>
    <property type="evidence" value="ECO:0007669"/>
    <property type="project" value="UniProtKB-KW"/>
</dbReference>
<feature type="disulfide bond" evidence="13">
    <location>
        <begin position="189"/>
        <end position="200"/>
    </location>
</feature>
<evidence type="ECO:0000256" key="12">
    <source>
        <dbReference type="PIRSR" id="PIRSR002549-3"/>
    </source>
</evidence>
<keyword evidence="16" id="KW-0675">Receptor</keyword>
<keyword evidence="7 10" id="KW-0408">Iron</keyword>
<feature type="disulfide bond" evidence="13">
    <location>
        <begin position="134"/>
        <end position="215"/>
    </location>
</feature>
<feature type="binding site" evidence="12">
    <location>
        <position position="268"/>
    </location>
    <ligand>
        <name>Fe(3+)</name>
        <dbReference type="ChEBI" id="CHEBI:29034"/>
        <label>1</label>
    </ligand>
</feature>
<comment type="caution">
    <text evidence="16">The sequence shown here is derived from an EMBL/GenBank/DDBJ whole genome shotgun (WGS) entry which is preliminary data.</text>
</comment>
<evidence type="ECO:0000256" key="2">
    <source>
        <dbReference type="ARBA" id="ARBA00022448"/>
    </source>
</evidence>
<dbReference type="GO" id="GO:0046872">
    <property type="term" value="F:metal ion binding"/>
    <property type="evidence" value="ECO:0007669"/>
    <property type="project" value="UniProtKB-KW"/>
</dbReference>
<evidence type="ECO:0000256" key="14">
    <source>
        <dbReference type="SAM" id="SignalP"/>
    </source>
</evidence>
<accession>A0A4D9E6N5</accession>
<dbReference type="PROSITE" id="PS00205">
    <property type="entry name" value="TRANSFERRIN_LIKE_1"/>
    <property type="match status" value="2"/>
</dbReference>
<dbReference type="Pfam" id="PF00405">
    <property type="entry name" value="Transferrin"/>
    <property type="match status" value="2"/>
</dbReference>
<feature type="disulfide bond" evidence="13">
    <location>
        <begin position="472"/>
        <end position="550"/>
    </location>
</feature>
<comment type="similarity">
    <text evidence="10">Belongs to the transferrin family.</text>
</comment>
<feature type="binding site" evidence="12">
    <location>
        <position position="544"/>
    </location>
    <ligand>
        <name>Fe(3+)</name>
        <dbReference type="ChEBI" id="CHEBI:29034"/>
        <label>2</label>
    </ligand>
</feature>
<evidence type="ECO:0000256" key="4">
    <source>
        <dbReference type="ARBA" id="ARBA00022525"/>
    </source>
</evidence>